<organism evidence="3 4">
    <name type="scientific">Pedobacter punctiformis</name>
    <dbReference type="NCBI Taxonomy" id="3004097"/>
    <lineage>
        <taxon>Bacteria</taxon>
        <taxon>Pseudomonadati</taxon>
        <taxon>Bacteroidota</taxon>
        <taxon>Sphingobacteriia</taxon>
        <taxon>Sphingobacteriales</taxon>
        <taxon>Sphingobacteriaceae</taxon>
        <taxon>Pedobacter</taxon>
    </lineage>
</organism>
<comment type="caution">
    <text evidence="1">Lacks conserved residue(s) required for the propagation of feature annotation.</text>
</comment>
<evidence type="ECO:0000256" key="1">
    <source>
        <dbReference type="PROSITE-ProRule" id="PRU00169"/>
    </source>
</evidence>
<dbReference type="InterPro" id="IPR011006">
    <property type="entry name" value="CheY-like_superfamily"/>
</dbReference>
<dbReference type="InterPro" id="IPR007492">
    <property type="entry name" value="LytTR_DNA-bd_dom"/>
</dbReference>
<accession>A0ABT4L8G9</accession>
<dbReference type="Proteomes" id="UP001144347">
    <property type="component" value="Unassembled WGS sequence"/>
</dbReference>
<proteinExistence type="predicted"/>
<dbReference type="SMART" id="SM00850">
    <property type="entry name" value="LytTR"/>
    <property type="match status" value="1"/>
</dbReference>
<evidence type="ECO:0000313" key="4">
    <source>
        <dbReference type="Proteomes" id="UP001144347"/>
    </source>
</evidence>
<feature type="domain" description="Response regulatory" evidence="2">
    <location>
        <begin position="6"/>
        <end position="115"/>
    </location>
</feature>
<dbReference type="GO" id="GO:0003677">
    <property type="term" value="F:DNA binding"/>
    <property type="evidence" value="ECO:0007669"/>
    <property type="project" value="UniProtKB-KW"/>
</dbReference>
<sequence length="222" mass="25698">MNIKLRCAIIDRDQDSVKDLATLIKFHPLLSLVKTYNNPEKAFSEINKDIPIHLLFINIEVPGHSELEFQERLGNQVQVIIFTTSGLTYTLKNDTQYLVKPIDNFKFTQIIYKLTRTYKVKSDDNLFIEREKKGNFDRVIKAHILLIQNEGDAILIVTQTKNIIAHVDFSEALKELKNDLRFLQVHDSYLVNLNYITNISGNEMKLENGTTITLKSVYKKLI</sequence>
<protein>
    <submittedName>
        <fullName evidence="3">LytTR family transcriptional regulator DNA-binding domain-containing protein</fullName>
    </submittedName>
</protein>
<reference evidence="3" key="1">
    <citation type="submission" date="2022-12" db="EMBL/GenBank/DDBJ databases">
        <title>Genome sequence of HCMS5-2.</title>
        <authorList>
            <person name="Woo H."/>
        </authorList>
    </citation>
    <scope>NUCLEOTIDE SEQUENCE</scope>
    <source>
        <strain evidence="3">HCMS5-2</strain>
    </source>
</reference>
<evidence type="ECO:0000313" key="3">
    <source>
        <dbReference type="EMBL" id="MCZ4244205.1"/>
    </source>
</evidence>
<dbReference type="Gene3D" id="3.40.50.2300">
    <property type="match status" value="1"/>
</dbReference>
<dbReference type="SUPFAM" id="SSF52172">
    <property type="entry name" value="CheY-like"/>
    <property type="match status" value="1"/>
</dbReference>
<gene>
    <name evidence="3" type="ORF">O0955_09320</name>
</gene>
<name>A0ABT4L8G9_9SPHI</name>
<comment type="caution">
    <text evidence="3">The sequence shown here is derived from an EMBL/GenBank/DDBJ whole genome shotgun (WGS) entry which is preliminary data.</text>
</comment>
<keyword evidence="3" id="KW-0238">DNA-binding</keyword>
<evidence type="ECO:0000259" key="2">
    <source>
        <dbReference type="PROSITE" id="PS50110"/>
    </source>
</evidence>
<dbReference type="InterPro" id="IPR001789">
    <property type="entry name" value="Sig_transdc_resp-reg_receiver"/>
</dbReference>
<dbReference type="Pfam" id="PF04397">
    <property type="entry name" value="LytTR"/>
    <property type="match status" value="1"/>
</dbReference>
<keyword evidence="4" id="KW-1185">Reference proteome</keyword>
<dbReference type="PROSITE" id="PS50110">
    <property type="entry name" value="RESPONSE_REGULATORY"/>
    <property type="match status" value="1"/>
</dbReference>
<dbReference type="Gene3D" id="2.40.50.1020">
    <property type="entry name" value="LytTr DNA-binding domain"/>
    <property type="match status" value="1"/>
</dbReference>
<dbReference type="EMBL" id="JAPWGM010000003">
    <property type="protein sequence ID" value="MCZ4244205.1"/>
    <property type="molecule type" value="Genomic_DNA"/>
</dbReference>
<dbReference type="RefSeq" id="WP_269427278.1">
    <property type="nucleotide sequence ID" value="NZ_JAPWGM010000003.1"/>
</dbReference>